<feature type="domain" description="DUF985" evidence="1">
    <location>
        <begin position="7"/>
        <end position="136"/>
    </location>
</feature>
<dbReference type="EMBL" id="JAHWZX010000007">
    <property type="protein sequence ID" value="MBW4331005.1"/>
    <property type="molecule type" value="Genomic_DNA"/>
</dbReference>
<reference evidence="2 3" key="1">
    <citation type="submission" date="2021-07" db="EMBL/GenBank/DDBJ databases">
        <title>Stakelama flava sp. nov., a novel endophytic bacterium isolated from branch of Kandelia candel.</title>
        <authorList>
            <person name="Tuo L."/>
        </authorList>
    </citation>
    <scope>NUCLEOTIDE SEQUENCE [LARGE SCALE GENOMIC DNA]</scope>
    <source>
        <strain evidence="2 3">CBK3Z-3</strain>
    </source>
</reference>
<dbReference type="CDD" id="cd06121">
    <property type="entry name" value="cupin_YML079wp"/>
    <property type="match status" value="1"/>
</dbReference>
<evidence type="ECO:0000313" key="2">
    <source>
        <dbReference type="EMBL" id="MBW4331005.1"/>
    </source>
</evidence>
<evidence type="ECO:0000313" key="3">
    <source>
        <dbReference type="Proteomes" id="UP001197214"/>
    </source>
</evidence>
<dbReference type="Pfam" id="PF06172">
    <property type="entry name" value="Cupin_5"/>
    <property type="match status" value="1"/>
</dbReference>
<gene>
    <name evidence="2" type="ORF">KY084_08980</name>
</gene>
<accession>A0ABS6XNJ2</accession>
<keyword evidence="3" id="KW-1185">Reference proteome</keyword>
<dbReference type="PANTHER" id="PTHR33387">
    <property type="entry name" value="RMLC-LIKE JELLY ROLL FOLD PROTEIN"/>
    <property type="match status" value="1"/>
</dbReference>
<dbReference type="PANTHER" id="PTHR33387:SF3">
    <property type="entry name" value="DUF985 DOMAIN-CONTAINING PROTEIN"/>
    <property type="match status" value="1"/>
</dbReference>
<dbReference type="Proteomes" id="UP001197214">
    <property type="component" value="Unassembled WGS sequence"/>
</dbReference>
<protein>
    <submittedName>
        <fullName evidence="2">Cupin domain-containing protein</fullName>
    </submittedName>
</protein>
<organism evidence="2 3">
    <name type="scientific">Stakelama flava</name>
    <dbReference type="NCBI Taxonomy" id="2860338"/>
    <lineage>
        <taxon>Bacteria</taxon>
        <taxon>Pseudomonadati</taxon>
        <taxon>Pseudomonadota</taxon>
        <taxon>Alphaproteobacteria</taxon>
        <taxon>Sphingomonadales</taxon>
        <taxon>Sphingomonadaceae</taxon>
        <taxon>Stakelama</taxon>
    </lineage>
</organism>
<proteinExistence type="predicted"/>
<evidence type="ECO:0000259" key="1">
    <source>
        <dbReference type="Pfam" id="PF06172"/>
    </source>
</evidence>
<dbReference type="InterPro" id="IPR039935">
    <property type="entry name" value="YML079W-like"/>
</dbReference>
<comment type="caution">
    <text evidence="2">The sequence shown here is derived from an EMBL/GenBank/DDBJ whole genome shotgun (WGS) entry which is preliminary data.</text>
</comment>
<sequence length="145" mass="15552">MSDIGAEQLIATLDLSPHPEGGWFRETWRAEAKSGDRAGGTAILFLLDADQASHWHRVDADEIWLWHSGAPLSLDMARDDAGPVETLSLGIDIANGQSPQQRVPAGWWQAAHPNGGWTLVSCIVVPGFEFSGFELAAPGWAPGLA</sequence>
<name>A0ABS6XNJ2_9SPHN</name>
<dbReference type="InterPro" id="IPR009327">
    <property type="entry name" value="Cupin_DUF985"/>
</dbReference>
<dbReference type="RefSeq" id="WP_219238127.1">
    <property type="nucleotide sequence ID" value="NZ_JAHWZX010000007.1"/>
</dbReference>